<evidence type="ECO:0000313" key="4">
    <source>
        <dbReference type="Proteomes" id="UP001596337"/>
    </source>
</evidence>
<dbReference type="RefSeq" id="WP_345389598.1">
    <property type="nucleotide sequence ID" value="NZ_BAABLA010000002.1"/>
</dbReference>
<organism evidence="3 4">
    <name type="scientific">Haloechinothrix salitolerans</name>
    <dbReference type="NCBI Taxonomy" id="926830"/>
    <lineage>
        <taxon>Bacteria</taxon>
        <taxon>Bacillati</taxon>
        <taxon>Actinomycetota</taxon>
        <taxon>Actinomycetes</taxon>
        <taxon>Pseudonocardiales</taxon>
        <taxon>Pseudonocardiaceae</taxon>
        <taxon>Haloechinothrix</taxon>
    </lineage>
</organism>
<dbReference type="InterPro" id="IPR049450">
    <property type="entry name" value="ACOT8-like_C"/>
</dbReference>
<comment type="caution">
    <text evidence="3">The sequence shown here is derived from an EMBL/GenBank/DDBJ whole genome shotgun (WGS) entry which is preliminary data.</text>
</comment>
<dbReference type="InterPro" id="IPR042171">
    <property type="entry name" value="Acyl-CoA_hotdog"/>
</dbReference>
<name>A0ABW2C4I9_9PSEU</name>
<evidence type="ECO:0000313" key="3">
    <source>
        <dbReference type="EMBL" id="MFC6870256.1"/>
    </source>
</evidence>
<dbReference type="InterPro" id="IPR049449">
    <property type="entry name" value="TesB_ACOT8-like_N"/>
</dbReference>
<evidence type="ECO:0000259" key="2">
    <source>
        <dbReference type="Pfam" id="PF20789"/>
    </source>
</evidence>
<accession>A0ABW2C4I9</accession>
<evidence type="ECO:0000259" key="1">
    <source>
        <dbReference type="Pfam" id="PF13622"/>
    </source>
</evidence>
<dbReference type="PANTHER" id="PTHR38110">
    <property type="entry name" value="CHROMOSOME 23, WHOLE GENOME SHOTGUN SEQUENCE"/>
    <property type="match status" value="1"/>
</dbReference>
<protein>
    <submittedName>
        <fullName evidence="3">Thioesterase family protein</fullName>
    </submittedName>
</protein>
<dbReference type="Pfam" id="PF13622">
    <property type="entry name" value="4HBT_3"/>
    <property type="match status" value="1"/>
</dbReference>
<gene>
    <name evidence="3" type="ORF">ACFQGD_24260</name>
</gene>
<keyword evidence="4" id="KW-1185">Reference proteome</keyword>
<proteinExistence type="predicted"/>
<dbReference type="SUPFAM" id="SSF54637">
    <property type="entry name" value="Thioesterase/thiol ester dehydrase-isomerase"/>
    <property type="match status" value="2"/>
</dbReference>
<dbReference type="Proteomes" id="UP001596337">
    <property type="component" value="Unassembled WGS sequence"/>
</dbReference>
<reference evidence="4" key="1">
    <citation type="journal article" date="2019" name="Int. J. Syst. Evol. Microbiol.">
        <title>The Global Catalogue of Microorganisms (GCM) 10K type strain sequencing project: providing services to taxonomists for standard genome sequencing and annotation.</title>
        <authorList>
            <consortium name="The Broad Institute Genomics Platform"/>
            <consortium name="The Broad Institute Genome Sequencing Center for Infectious Disease"/>
            <person name="Wu L."/>
            <person name="Ma J."/>
        </authorList>
    </citation>
    <scope>NUCLEOTIDE SEQUENCE [LARGE SCALE GENOMIC DNA]</scope>
    <source>
        <strain evidence="4">KCTC 32255</strain>
    </source>
</reference>
<dbReference type="InterPro" id="IPR052389">
    <property type="entry name" value="Sec_Metab_Biosynth-Assoc"/>
</dbReference>
<dbReference type="InterPro" id="IPR029069">
    <property type="entry name" value="HotDog_dom_sf"/>
</dbReference>
<sequence length="272" mass="29189">MSHNDVPETFSAVSRVARTDPGRFEMSISPEWTIGGKPNGGYLLAALARAATEDSPHDNVLAASAHYLHAPDPGAASIETEVLRTGRSASQVRARLIQNGKPCIEALTTIGTLEPDTKPYWTEGLPASEMRDRDSAVRIPGTSPTGAVIAIMDQVDLRIDREDAAFSVGKPRGVGELNGWLELPGGENFDPLSLLYAVDSFPPATLDIELTGWVPTLELTAYIRALPAPGPVRVRQKARLIDAQKVDEACFVWDSTGRLVAQATQLAAIRLG</sequence>
<dbReference type="Gene3D" id="2.40.160.210">
    <property type="entry name" value="Acyl-CoA thioesterase, double hotdog domain"/>
    <property type="match status" value="1"/>
</dbReference>
<feature type="domain" description="Acyl-CoA thioesterase-like N-terminal HotDog" evidence="1">
    <location>
        <begin position="29"/>
        <end position="110"/>
    </location>
</feature>
<dbReference type="Pfam" id="PF20789">
    <property type="entry name" value="4HBT_3C"/>
    <property type="match status" value="1"/>
</dbReference>
<feature type="domain" description="Acyl-CoA thioesterase-like C-terminal" evidence="2">
    <location>
        <begin position="144"/>
        <end position="268"/>
    </location>
</feature>
<dbReference type="EMBL" id="JBHSXX010000001">
    <property type="protein sequence ID" value="MFC6870256.1"/>
    <property type="molecule type" value="Genomic_DNA"/>
</dbReference>
<dbReference type="PANTHER" id="PTHR38110:SF1">
    <property type="entry name" value="THIOESTERASE DOMAIN-CONTAINING PROTEIN"/>
    <property type="match status" value="1"/>
</dbReference>